<keyword evidence="2" id="KW-1185">Reference proteome</keyword>
<comment type="caution">
    <text evidence="1">The sequence shown here is derived from an EMBL/GenBank/DDBJ whole genome shotgun (WGS) entry which is preliminary data.</text>
</comment>
<reference evidence="2" key="1">
    <citation type="submission" date="2017-05" db="EMBL/GenBank/DDBJ databases">
        <authorList>
            <person name="Sharma S."/>
            <person name="Sidhu C."/>
            <person name="Pinnaka A.K."/>
        </authorList>
    </citation>
    <scope>NUCLEOTIDE SEQUENCE [LARGE SCALE GENOMIC DNA]</scope>
    <source>
        <strain evidence="2">AK93</strain>
    </source>
</reference>
<sequence>MANGFGSAGPLRAGAAIGGGKKAHGAANLGEVKALQREYRRLKRALGDIVPRTLFVHTDVDGRPGVIALAEVAQPWFDLANPGNEEESLHLLQLWPDAGHQFTFFVRAATAWAAQDMMIDLTGDSNLVLDRSRAVRFIDSFRVFFTPTCSTARMPPIPRWSSGSTYAGAAWLTCNGSPSASAKSFNGNLIIGFLPGA</sequence>
<proteinExistence type="predicted"/>
<organism evidence="1 2">
    <name type="scientific">Alkalilimnicola ehrlichii</name>
    <dbReference type="NCBI Taxonomy" id="351052"/>
    <lineage>
        <taxon>Bacteria</taxon>
        <taxon>Pseudomonadati</taxon>
        <taxon>Pseudomonadota</taxon>
        <taxon>Gammaproteobacteria</taxon>
        <taxon>Chromatiales</taxon>
        <taxon>Ectothiorhodospiraceae</taxon>
        <taxon>Alkalilimnicola</taxon>
    </lineage>
</organism>
<dbReference type="Proteomes" id="UP000256763">
    <property type="component" value="Unassembled WGS sequence"/>
</dbReference>
<evidence type="ECO:0000313" key="1">
    <source>
        <dbReference type="EMBL" id="RFA35415.1"/>
    </source>
</evidence>
<evidence type="ECO:0000313" key="2">
    <source>
        <dbReference type="Proteomes" id="UP000256763"/>
    </source>
</evidence>
<name>A0A3E0WTU8_9GAMM</name>
<dbReference type="EMBL" id="NFZW01000012">
    <property type="protein sequence ID" value="RFA35415.1"/>
    <property type="molecule type" value="Genomic_DNA"/>
</dbReference>
<accession>A0A3E0WTU8</accession>
<protein>
    <submittedName>
        <fullName evidence="1">Uncharacterized protein</fullName>
    </submittedName>
</protein>
<dbReference type="AlphaFoldDB" id="A0A3E0WTU8"/>
<gene>
    <name evidence="1" type="ORF">CAL65_13125</name>
</gene>